<feature type="region of interest" description="Disordered" evidence="1">
    <location>
        <begin position="121"/>
        <end position="469"/>
    </location>
</feature>
<feature type="compositionally biased region" description="Basic and acidic residues" evidence="1">
    <location>
        <begin position="213"/>
        <end position="225"/>
    </location>
</feature>
<dbReference type="Proteomes" id="UP000002605">
    <property type="component" value="Chromosome R"/>
</dbReference>
<feature type="compositionally biased region" description="Polar residues" evidence="1">
    <location>
        <begin position="381"/>
        <end position="394"/>
    </location>
</feature>
<feature type="compositionally biased region" description="Basic and acidic residues" evidence="1">
    <location>
        <begin position="326"/>
        <end position="341"/>
    </location>
</feature>
<dbReference type="EMBL" id="FM992695">
    <property type="protein sequence ID" value="CAX39932.1"/>
    <property type="molecule type" value="Genomic_DNA"/>
</dbReference>
<feature type="region of interest" description="Disordered" evidence="1">
    <location>
        <begin position="1125"/>
        <end position="1183"/>
    </location>
</feature>
<name>B9WLH0_CANDC</name>
<feature type="compositionally biased region" description="Basic and acidic residues" evidence="1">
    <location>
        <begin position="179"/>
        <end position="188"/>
    </location>
</feature>
<feature type="compositionally biased region" description="Basic and acidic residues" evidence="1">
    <location>
        <begin position="266"/>
        <end position="281"/>
    </location>
</feature>
<feature type="compositionally biased region" description="Polar residues" evidence="1">
    <location>
        <begin position="424"/>
        <end position="433"/>
    </location>
</feature>
<feature type="compositionally biased region" description="Basic and acidic residues" evidence="1">
    <location>
        <begin position="443"/>
        <end position="458"/>
    </location>
</feature>
<feature type="region of interest" description="Disordered" evidence="1">
    <location>
        <begin position="24"/>
        <end position="106"/>
    </location>
</feature>
<gene>
    <name evidence="2" type="ordered locus">Cd36_28900</name>
    <name evidence="3" type="ORF">CD36_28900</name>
</gene>
<proteinExistence type="predicted"/>
<feature type="region of interest" description="Disordered" evidence="1">
    <location>
        <begin position="636"/>
        <end position="659"/>
    </location>
</feature>
<organism evidence="3 4">
    <name type="scientific">Candida dubliniensis (strain CD36 / ATCC MYA-646 / CBS 7987 / NCPF 3949 / NRRL Y-17841)</name>
    <name type="common">Yeast</name>
    <dbReference type="NCBI Taxonomy" id="573826"/>
    <lineage>
        <taxon>Eukaryota</taxon>
        <taxon>Fungi</taxon>
        <taxon>Dikarya</taxon>
        <taxon>Ascomycota</taxon>
        <taxon>Saccharomycotina</taxon>
        <taxon>Pichiomycetes</taxon>
        <taxon>Debaryomycetaceae</taxon>
        <taxon>Candida/Lodderomyces clade</taxon>
        <taxon>Candida</taxon>
    </lineage>
</organism>
<feature type="compositionally biased region" description="Basic and acidic residues" evidence="1">
    <location>
        <begin position="132"/>
        <end position="145"/>
    </location>
</feature>
<feature type="compositionally biased region" description="Basic and acidic residues" evidence="1">
    <location>
        <begin position="245"/>
        <end position="254"/>
    </location>
</feature>
<keyword evidence="4" id="KW-1185">Reference proteome</keyword>
<dbReference type="GeneID" id="8049935"/>
<feature type="compositionally biased region" description="Basic and acidic residues" evidence="1">
    <location>
        <begin position="371"/>
        <end position="380"/>
    </location>
</feature>
<accession>B9WLH0</accession>
<dbReference type="VEuPathDB" id="FungiDB:CD36_28900"/>
<feature type="region of interest" description="Disordered" evidence="1">
    <location>
        <begin position="709"/>
        <end position="782"/>
    </location>
</feature>
<evidence type="ECO:0000256" key="1">
    <source>
        <dbReference type="SAM" id="MobiDB-lite"/>
    </source>
</evidence>
<dbReference type="KEGG" id="cdu:CD36_28900"/>
<feature type="compositionally biased region" description="Polar residues" evidence="1">
    <location>
        <begin position="343"/>
        <end position="360"/>
    </location>
</feature>
<dbReference type="eggNOG" id="ENOG502S97X">
    <property type="taxonomic scope" value="Eukaryota"/>
</dbReference>
<dbReference type="CGD" id="CAL0000159213">
    <property type="gene designation" value="Cd36_28900"/>
</dbReference>
<feature type="region of interest" description="Disordered" evidence="1">
    <location>
        <begin position="485"/>
        <end position="505"/>
    </location>
</feature>
<feature type="compositionally biased region" description="Polar residues" evidence="1">
    <location>
        <begin position="89"/>
        <end position="101"/>
    </location>
</feature>
<dbReference type="AlphaFoldDB" id="B9WLH0"/>
<protein>
    <submittedName>
        <fullName evidence="3">Uncharacterized protein</fullName>
    </submittedName>
</protein>
<feature type="compositionally biased region" description="Polar residues" evidence="1">
    <location>
        <begin position="731"/>
        <end position="740"/>
    </location>
</feature>
<dbReference type="OrthoDB" id="5595797at2759"/>
<evidence type="ECO:0000313" key="4">
    <source>
        <dbReference type="Proteomes" id="UP000002605"/>
    </source>
</evidence>
<dbReference type="HOGENOM" id="CLU_273098_0_0_1"/>
<feature type="compositionally biased region" description="Polar residues" evidence="1">
    <location>
        <begin position="310"/>
        <end position="320"/>
    </location>
</feature>
<feature type="compositionally biased region" description="Polar residues" evidence="1">
    <location>
        <begin position="1125"/>
        <end position="1148"/>
    </location>
</feature>
<feature type="compositionally biased region" description="Polar residues" evidence="1">
    <location>
        <begin position="122"/>
        <end position="131"/>
    </location>
</feature>
<feature type="compositionally biased region" description="Low complexity" evidence="1">
    <location>
        <begin position="201"/>
        <end position="212"/>
    </location>
</feature>
<feature type="compositionally biased region" description="Polar residues" evidence="1">
    <location>
        <begin position="649"/>
        <end position="659"/>
    </location>
</feature>
<sequence>MNEEDKTSKEDIDLKNAIGDVFGQFDFGSIDTGQDHNHQLQQDQPEEQSKNQPQQRDSEIPHGHLLAPAQNEEIVAEPKQTSKEKDKIQVQNTQTEATETSKTYEDELNLEDAIGDALDNVFGTSSNNNNDINKRYTDPTNDHESLNSNNQNEINHAIENALGDIFAGSKSDTTTDDAVESHEKDKPIPELSSPSRKFQESSDPTDQPSSQQKVEKPKKSLLETKSDEDEDLDDIIGKTISDLVKAPKDNRNETDTQNVSEIPVDAEIKRQHKDQTDKCEDTTIQQNEVNTEKIPTPDKSHDNHLHKRQINSPECSTEDNVITDKPIADIKGKESTDRIDNNKGLTETTTSIGNSKTNSKMNEEVDNLDDVIGKAFEDAISKSQSTPINPCNITDQDEPSPHPTPSEKTDLPLSQVEQKLAPSETGNDPTNDSTELDQAIGDVFKEIIKEDSNGKTEKLPAPAPAADDDMDLDAVIGDAFKSVLPNELPSKDKSLPLPPDEDEKDLESAIGEAFESISDFKETKRKQDEQVNDDELNAMIAQSFEKAVAITKPDSQTDNEDMENAITQAFKTAMASTSSSSEISAREAAIRSLAVEISHQVQDHLKNDKFMPPLPFIPGLPQLDDSVLAHFQRVANTDDTKEQTHLRSDSSQTTVSESANFKDNGGVAELENLQMNDILQNAFKMALENPQELISDLDIDSTIQVPTAAFPRQIPPPPPQQHKPAGRQHFVPTSSDQGLQSYRKYPHQSILEVQRPSTNTPIRKPANKSKSLENESQKKPSLLSNPAVTLQLTSIISTLTSRINSGELSDANILQVIRQMTDVLASGGSLASFLKKPTSVQDVIVTYNDSTKQKMLKSLYLTKTFFEKKMSIDEDEVKQKAIRLIDNIAVAFDPVGFRKFIAVEIKDDEFADISLLLKNVLMTTLKQEPITRFSSNTLKYIELLVDKISQNVSFESTNEETVKRVSQDEELVKPITDLFGLLSGSSLLDNLLPSAVATAVSVAGTGYIYKETSGIDLDIVIRAVCLILNNLLKTAPGITFRGNNTTTIGNQATKRLSDLILVGDLRRTKINPDIGKTTNTDSEKSESWNIDRSSSIKIPQYRRPSALHEKSNVLHKPALTLPRSSPFISNKIESSHSNSQPLQTSNHNNKLKRPGSFQRPNNAKPRATSLGFPKLHSTSFKYQ</sequence>
<reference evidence="3 4" key="1">
    <citation type="journal article" date="2009" name="Genome Res.">
        <title>Comparative genomics of the fungal pathogens Candida dubliniensis and Candida albicans.</title>
        <authorList>
            <person name="Jackson A.P."/>
            <person name="Gamble J.A."/>
            <person name="Yeomans T."/>
            <person name="Moran G.P."/>
            <person name="Saunders D."/>
            <person name="Harris D."/>
            <person name="Aslett M."/>
            <person name="Barrell J.F."/>
            <person name="Butler G."/>
            <person name="Citiulo F."/>
            <person name="Coleman D.C."/>
            <person name="de Groot P.W.J."/>
            <person name="Goodwin T.J."/>
            <person name="Quail M.A."/>
            <person name="McQuillan J."/>
            <person name="Munro C.A."/>
            <person name="Pain A."/>
            <person name="Poulter R.T."/>
            <person name="Rajandream M.A."/>
            <person name="Renauld H."/>
            <person name="Spiering M.J."/>
            <person name="Tivey A."/>
            <person name="Gow N.A.R."/>
            <person name="Barrell B."/>
            <person name="Sullivan D.J."/>
            <person name="Berriman M."/>
        </authorList>
    </citation>
    <scope>NUCLEOTIDE SEQUENCE [LARGE SCALE GENOMIC DNA]</scope>
    <source>
        <strain evidence="4">CD36 / ATCC MYA-646 / CBS 7987 / NCPF 3949 / NRRL Y-17841</strain>
    </source>
</reference>
<evidence type="ECO:0000313" key="2">
    <source>
        <dbReference type="CGD" id="CAL0000159213"/>
    </source>
</evidence>
<feature type="compositionally biased region" description="Basic and acidic residues" evidence="1">
    <location>
        <begin position="636"/>
        <end position="648"/>
    </location>
</feature>
<dbReference type="RefSeq" id="XP_002421931.1">
    <property type="nucleotide sequence ID" value="XM_002421886.1"/>
</dbReference>
<evidence type="ECO:0000313" key="3">
    <source>
        <dbReference type="EMBL" id="CAX39932.1"/>
    </source>
</evidence>